<dbReference type="GO" id="GO:0045329">
    <property type="term" value="P:carnitine biosynthetic process"/>
    <property type="evidence" value="ECO:0007669"/>
    <property type="project" value="UniProtKB-KW"/>
</dbReference>
<dbReference type="Gene3D" id="6.20.210.20">
    <property type="entry name" value="THAP domain"/>
    <property type="match status" value="1"/>
</dbReference>
<evidence type="ECO:0000256" key="18">
    <source>
        <dbReference type="ARBA" id="ARBA00046008"/>
    </source>
</evidence>
<name>A0A182FHS4_ANOAL</name>
<keyword evidence="9" id="KW-0862">Zinc</keyword>
<dbReference type="GO" id="GO:0005739">
    <property type="term" value="C:mitochondrion"/>
    <property type="evidence" value="ECO:0007669"/>
    <property type="project" value="TreeGrafter"/>
</dbReference>
<dbReference type="FunFam" id="3.30.2020.30:FF:000002">
    <property type="entry name" value="Putative gamma-butyrobetaine dioxygenase"/>
    <property type="match status" value="1"/>
</dbReference>
<feature type="region of interest" description="Disordered" evidence="20">
    <location>
        <begin position="241"/>
        <end position="281"/>
    </location>
</feature>
<sequence length="707" mass="80648">MMQKLRACCVPCCKREKQELVHKFPADNDRAAQWVKILNVADFDGLPIDNIRKRFFVCTRHFRDSDYKNKASRCINITAVPSLNLKDLTDAEGLQRVIPPHVRPEMGHSSITTIAADAATVTTIDTLSKEAMESGSDKKNAASAPHERLHEFIEDPFSTETSLLASAPDPVAKVSQPLLQTAQRTLPNTTKVWRSIRRQSPTDPPLAKVPKLVPQPLTKPKEPIVLQRVKMLPTMAVRRKSVANSKMTQTELEDDQQQQHQTADKQSEQNEGDRQSATTSTTTKVLALLECTPENLQRLRRKLEEQDGILALNDRLWQTMDDGTEDDKAMSATKDANSSQFLTIKNSVTDETVRVSYVWLRDHCRCRECYNEATYQRSYSILDLPLDIQPLTTHINDQEIIITWNDGHHSLYTVDEIMDNRIEAYQKRLEERRAQMVLWDRDVITANPVGYASVTLNDLLCEDEMMNRIVGSLVTYGFAFITKVPANQQSTEMAVKRLFPIQKTLFGEMWTFSESKMDHSDTAYTNGYLGPHNDNTYFCDAAGLQVLHCIQFNGQGAETVLVDGFRAAERLREADVHAFERLCSYPLEAEYIEEDKHHRHVAPVIRCNSITQTVEQIRFNPADRAALKSIPSESVPQFYADYQQFAREVYSKELEWKFQLTPGTVLIFDNWRLLHGRMAYSGKRTMTGCYVARTEYQSVARKMGLIE</sequence>
<evidence type="ECO:0000256" key="13">
    <source>
        <dbReference type="ARBA" id="ARBA00023004"/>
    </source>
</evidence>
<dbReference type="PANTHER" id="PTHR10696">
    <property type="entry name" value="GAMMA-BUTYROBETAINE HYDROXYLASE-RELATED"/>
    <property type="match status" value="1"/>
</dbReference>
<dbReference type="InterPro" id="IPR010376">
    <property type="entry name" value="GBBH-like_N"/>
</dbReference>
<dbReference type="KEGG" id="aali:118466547"/>
<dbReference type="InterPro" id="IPR012776">
    <property type="entry name" value="Trimethyllysine_dOase"/>
</dbReference>
<keyword evidence="12" id="KW-0560">Oxidoreductase</keyword>
<evidence type="ECO:0000256" key="4">
    <source>
        <dbReference type="ARBA" id="ARBA00008654"/>
    </source>
</evidence>
<comment type="function">
    <text evidence="18">Converts trimethyllysine (TML) into hydroxytrimethyllysine (HTML).</text>
</comment>
<evidence type="ECO:0000256" key="16">
    <source>
        <dbReference type="ARBA" id="ARBA00031778"/>
    </source>
</evidence>
<evidence type="ECO:0000256" key="15">
    <source>
        <dbReference type="ARBA" id="ARBA00030363"/>
    </source>
</evidence>
<reference evidence="21 22" key="1">
    <citation type="journal article" date="2017" name="G3 (Bethesda)">
        <title>The Physical Genome Mapping of Anopheles albimanus Corrected Scaffold Misassemblies and Identified Interarm Rearrangements in Genus Anopheles.</title>
        <authorList>
            <person name="Artemov G.N."/>
            <person name="Peery A.N."/>
            <person name="Jiang X."/>
            <person name="Tu Z."/>
            <person name="Stegniy V.N."/>
            <person name="Sharakhova M.V."/>
            <person name="Sharakhov I.V."/>
        </authorList>
    </citation>
    <scope>NUCLEOTIDE SEQUENCE [LARGE SCALE GENOMIC DNA]</scope>
    <source>
        <strain evidence="21 22">ALBI9_A</strain>
    </source>
</reference>
<evidence type="ECO:0000313" key="21">
    <source>
        <dbReference type="EnsemblMetazoa" id="AALB006067-PA"/>
    </source>
</evidence>
<organism evidence="21 22">
    <name type="scientific">Anopheles albimanus</name>
    <name type="common">New world malaria mosquito</name>
    <dbReference type="NCBI Taxonomy" id="7167"/>
    <lineage>
        <taxon>Eukaryota</taxon>
        <taxon>Metazoa</taxon>
        <taxon>Ecdysozoa</taxon>
        <taxon>Arthropoda</taxon>
        <taxon>Hexapoda</taxon>
        <taxon>Insecta</taxon>
        <taxon>Pterygota</taxon>
        <taxon>Neoptera</taxon>
        <taxon>Endopterygota</taxon>
        <taxon>Diptera</taxon>
        <taxon>Nematocera</taxon>
        <taxon>Culicoidea</taxon>
        <taxon>Culicidae</taxon>
        <taxon>Anophelinae</taxon>
        <taxon>Anopheles</taxon>
    </lineage>
</organism>
<evidence type="ECO:0000256" key="11">
    <source>
        <dbReference type="ARBA" id="ARBA00022964"/>
    </source>
</evidence>
<evidence type="ECO:0000256" key="7">
    <source>
        <dbReference type="ARBA" id="ARBA00022723"/>
    </source>
</evidence>
<evidence type="ECO:0000256" key="8">
    <source>
        <dbReference type="ARBA" id="ARBA00022771"/>
    </source>
</evidence>
<dbReference type="GO" id="GO:0003677">
    <property type="term" value="F:DNA binding"/>
    <property type="evidence" value="ECO:0007669"/>
    <property type="project" value="UniProtKB-UniRule"/>
</dbReference>
<dbReference type="Proteomes" id="UP000069272">
    <property type="component" value="Chromosome 3L"/>
</dbReference>
<dbReference type="Pfam" id="PF02668">
    <property type="entry name" value="TauD"/>
    <property type="match status" value="1"/>
</dbReference>
<dbReference type="InterPro" id="IPR003819">
    <property type="entry name" value="TauD/TfdA-like"/>
</dbReference>
<evidence type="ECO:0000256" key="17">
    <source>
        <dbReference type="ARBA" id="ARBA00032283"/>
    </source>
</evidence>
<accession>A0A182FHS4</accession>
<evidence type="ECO:0000256" key="12">
    <source>
        <dbReference type="ARBA" id="ARBA00023002"/>
    </source>
</evidence>
<dbReference type="NCBIfam" id="TIGR02410">
    <property type="entry name" value="carnitine_TMLD"/>
    <property type="match status" value="1"/>
</dbReference>
<keyword evidence="14" id="KW-0238">DNA-binding</keyword>
<dbReference type="GO" id="GO:0008270">
    <property type="term" value="F:zinc ion binding"/>
    <property type="evidence" value="ECO:0007669"/>
    <property type="project" value="UniProtKB-KW"/>
</dbReference>
<comment type="similarity">
    <text evidence="4">Belongs to the gamma-BBH/TMLD family.</text>
</comment>
<dbReference type="GO" id="GO:0050353">
    <property type="term" value="F:trimethyllysine dioxygenase activity"/>
    <property type="evidence" value="ECO:0007669"/>
    <property type="project" value="UniProtKB-EC"/>
</dbReference>
<dbReference type="VEuPathDB" id="VectorBase:AALB20_028319"/>
<evidence type="ECO:0000256" key="5">
    <source>
        <dbReference type="ARBA" id="ARBA00012267"/>
    </source>
</evidence>
<proteinExistence type="inferred from homology"/>
<dbReference type="PANTHER" id="PTHR10696:SF51">
    <property type="entry name" value="TRIMETHYLLYSINE DIOXYGENASE, MITOCHONDRIAL"/>
    <property type="match status" value="1"/>
</dbReference>
<evidence type="ECO:0000256" key="20">
    <source>
        <dbReference type="SAM" id="MobiDB-lite"/>
    </source>
</evidence>
<dbReference type="Pfam" id="PF06155">
    <property type="entry name" value="GBBH-like_N"/>
    <property type="match status" value="1"/>
</dbReference>
<dbReference type="Gene3D" id="3.60.130.10">
    <property type="entry name" value="Clavaminate synthase-like"/>
    <property type="match status" value="1"/>
</dbReference>
<evidence type="ECO:0000256" key="3">
    <source>
        <dbReference type="ARBA" id="ARBA00005022"/>
    </source>
</evidence>
<dbReference type="SMART" id="SM00980">
    <property type="entry name" value="THAP"/>
    <property type="match status" value="1"/>
</dbReference>
<dbReference type="OrthoDB" id="408743at2759"/>
<dbReference type="CTD" id="42421"/>
<evidence type="ECO:0000256" key="2">
    <source>
        <dbReference type="ARBA" id="ARBA00001961"/>
    </source>
</evidence>
<dbReference type="InterPro" id="IPR038492">
    <property type="entry name" value="GBBH-like_N_sf"/>
</dbReference>
<dbReference type="FunFam" id="3.60.130.10:FF:000020">
    <property type="entry name" value="GG15479"/>
    <property type="match status" value="1"/>
</dbReference>
<dbReference type="AlphaFoldDB" id="A0A182FHS4"/>
<comment type="catalytic activity">
    <reaction evidence="19">
        <text>N(6),N(6),N(6)-trimethyl-L-lysine + 2-oxoglutarate + O2 = (3S)-3-hydroxy-N(6),N(6),N(6)-trimethyl-L-lysine + succinate + CO2</text>
        <dbReference type="Rhea" id="RHEA:14181"/>
        <dbReference type="ChEBI" id="CHEBI:15379"/>
        <dbReference type="ChEBI" id="CHEBI:16526"/>
        <dbReference type="ChEBI" id="CHEBI:16810"/>
        <dbReference type="ChEBI" id="CHEBI:30031"/>
        <dbReference type="ChEBI" id="CHEBI:58100"/>
        <dbReference type="ChEBI" id="CHEBI:141499"/>
        <dbReference type="EC" id="1.14.11.8"/>
    </reaction>
</comment>
<dbReference type="GO" id="GO:0005506">
    <property type="term" value="F:iron ion binding"/>
    <property type="evidence" value="ECO:0007669"/>
    <property type="project" value="InterPro"/>
</dbReference>
<dbReference type="Pfam" id="PF05485">
    <property type="entry name" value="THAP"/>
    <property type="match status" value="1"/>
</dbReference>
<evidence type="ECO:0000256" key="10">
    <source>
        <dbReference type="ARBA" id="ARBA00022873"/>
    </source>
</evidence>
<keyword evidence="22" id="KW-1185">Reference proteome</keyword>
<keyword evidence="11" id="KW-0223">Dioxygenase</keyword>
<protein>
    <recommendedName>
        <fullName evidence="6">Trimethyllysine dioxygenase, mitochondrial</fullName>
        <ecNumber evidence="5">1.14.11.8</ecNumber>
    </recommendedName>
    <alternativeName>
        <fullName evidence="16">Epsilon-trimethyllysine 2-oxoglutarate dioxygenase</fullName>
    </alternativeName>
    <alternativeName>
        <fullName evidence="15">TML hydroxylase</fullName>
    </alternativeName>
    <alternativeName>
        <fullName evidence="17">TML-alpha-ketoglutarate dioxygenase</fullName>
    </alternativeName>
</protein>
<evidence type="ECO:0000256" key="6">
    <source>
        <dbReference type="ARBA" id="ARBA00016835"/>
    </source>
</evidence>
<dbReference type="RefSeq" id="XP_035791953.1">
    <property type="nucleotide sequence ID" value="XM_035936060.1"/>
</dbReference>
<dbReference type="PROSITE" id="PS50950">
    <property type="entry name" value="ZF_THAP"/>
    <property type="match status" value="1"/>
</dbReference>
<comment type="pathway">
    <text evidence="3">Amine and polyamine biosynthesis; carnitine biosynthesis.</text>
</comment>
<evidence type="ECO:0000256" key="9">
    <source>
        <dbReference type="ARBA" id="ARBA00022833"/>
    </source>
</evidence>
<keyword evidence="7" id="KW-0479">Metal-binding</keyword>
<feature type="compositionally biased region" description="Basic and acidic residues" evidence="20">
    <location>
        <begin position="262"/>
        <end position="274"/>
    </location>
</feature>
<dbReference type="STRING" id="7167.A0A182FHS4"/>
<dbReference type="InterPro" id="IPR006612">
    <property type="entry name" value="THAP_Znf"/>
</dbReference>
<keyword evidence="8" id="KW-0863">Zinc-finger</keyword>
<dbReference type="SUPFAM" id="SSF51197">
    <property type="entry name" value="Clavaminate synthase-like"/>
    <property type="match status" value="1"/>
</dbReference>
<dbReference type="VEuPathDB" id="VectorBase:AALB006067"/>
<dbReference type="SMART" id="SM00692">
    <property type="entry name" value="DM3"/>
    <property type="match status" value="1"/>
</dbReference>
<evidence type="ECO:0000256" key="14">
    <source>
        <dbReference type="ARBA" id="ARBA00023125"/>
    </source>
</evidence>
<evidence type="ECO:0000256" key="19">
    <source>
        <dbReference type="ARBA" id="ARBA00049334"/>
    </source>
</evidence>
<keyword evidence="10" id="KW-0124">Carnitine biosynthesis</keyword>
<keyword evidence="13" id="KW-0408">Iron</keyword>
<dbReference type="Gene3D" id="3.30.2020.30">
    <property type="match status" value="1"/>
</dbReference>
<comment type="cofactor">
    <cofactor evidence="1">
        <name>Fe(2+)</name>
        <dbReference type="ChEBI" id="CHEBI:29033"/>
    </cofactor>
</comment>
<dbReference type="EnsemblMetazoa" id="AALB006067-RA">
    <property type="protein sequence ID" value="AALB006067-PA"/>
    <property type="gene ID" value="AALB006067"/>
</dbReference>
<dbReference type="InterPro" id="IPR050411">
    <property type="entry name" value="AlphaKG_dependent_hydroxylases"/>
</dbReference>
<dbReference type="SUPFAM" id="SSF57716">
    <property type="entry name" value="Glucocorticoid receptor-like (DNA-binding domain)"/>
    <property type="match status" value="1"/>
</dbReference>
<dbReference type="InterPro" id="IPR038441">
    <property type="entry name" value="THAP_Znf_sf"/>
</dbReference>
<dbReference type="CDD" id="cd00250">
    <property type="entry name" value="CAS_like"/>
    <property type="match status" value="1"/>
</dbReference>
<evidence type="ECO:0000256" key="1">
    <source>
        <dbReference type="ARBA" id="ARBA00001954"/>
    </source>
</evidence>
<dbReference type="EC" id="1.14.11.8" evidence="5"/>
<dbReference type="GeneID" id="118466547"/>
<comment type="cofactor">
    <cofactor evidence="2">
        <name>L-ascorbate</name>
        <dbReference type="ChEBI" id="CHEBI:38290"/>
    </cofactor>
</comment>
<dbReference type="InterPro" id="IPR042098">
    <property type="entry name" value="TauD-like_sf"/>
</dbReference>
<evidence type="ECO:0000313" key="22">
    <source>
        <dbReference type="Proteomes" id="UP000069272"/>
    </source>
</evidence>
<reference evidence="21" key="2">
    <citation type="submission" date="2022-08" db="UniProtKB">
        <authorList>
            <consortium name="EnsemblMetazoa"/>
        </authorList>
    </citation>
    <scope>IDENTIFICATION</scope>
    <source>
        <strain evidence="21">STECLA/ALBI9_A</strain>
    </source>
</reference>